<keyword evidence="2" id="KW-1003">Cell membrane</keyword>
<dbReference type="InterPro" id="IPR050297">
    <property type="entry name" value="LipidA_mod_glycosyltrf_83"/>
</dbReference>
<sequence length="504" mass="57504">MLLAFGLFTAFWGLDSFSIYILDEAKNAEAAREMWENASWFFPTFNGEPRYDKPPLHYFFFGIAYKLFGVNAFAARFFPALAGWVCGLLIFFRVRERFGEKEAGWAYVGLIASLQWGIQFRLAVPDPFLILFLTACILKLEAFFQDEQHPKKHLRLASVYLALAFLSKGPVALVLVAGTGLGYLLLQRKSPQSLWKRMLDPMSVLLFCGIALPWYFLVYYHYGGEWLSQFVFKHNISRFSQPMEGHGGPFYLPFLFALGGFFPASLFLFLPWRGRFRKLTSQPLLLISLVYIGITLCFFSLSSTKLPGYIAPAFPFMAVLLGWQVKGIKKLKGVFVTNLLIGVMLMAVPVVIFFGRDLQLLYLGEELSVPLFALLLAFVLGAFLWRQNPWRSFLSLALGYGVLRLLLFTEILPLLDRQNPVVLSMPYLETSEEVVYWGSFNPAFPLQLQKTIPAWVPDENSDAIIITDAKHLESFPAQFQEIFRAKDPFENKETVLIRQMPVLP</sequence>
<feature type="transmembrane region" description="Helical" evidence="8">
    <location>
        <begin position="397"/>
        <end position="415"/>
    </location>
</feature>
<dbReference type="PANTHER" id="PTHR33908:SF3">
    <property type="entry name" value="UNDECAPRENYL PHOSPHATE-ALPHA-4-AMINO-4-DEOXY-L-ARABINOSE ARABINOSYL TRANSFERASE"/>
    <property type="match status" value="1"/>
</dbReference>
<evidence type="ECO:0000259" key="9">
    <source>
        <dbReference type="Pfam" id="PF13231"/>
    </source>
</evidence>
<evidence type="ECO:0000256" key="7">
    <source>
        <dbReference type="ARBA" id="ARBA00023136"/>
    </source>
</evidence>
<dbReference type="Pfam" id="PF13231">
    <property type="entry name" value="PMT_2"/>
    <property type="match status" value="1"/>
</dbReference>
<comment type="subcellular location">
    <subcellularLocation>
        <location evidence="1">Cell membrane</location>
        <topology evidence="1">Multi-pass membrane protein</topology>
    </subcellularLocation>
</comment>
<evidence type="ECO:0000256" key="5">
    <source>
        <dbReference type="ARBA" id="ARBA00022692"/>
    </source>
</evidence>
<dbReference type="GO" id="GO:0009103">
    <property type="term" value="P:lipopolysaccharide biosynthetic process"/>
    <property type="evidence" value="ECO:0007669"/>
    <property type="project" value="UniProtKB-ARBA"/>
</dbReference>
<dbReference type="GO" id="GO:0010041">
    <property type="term" value="P:response to iron(III) ion"/>
    <property type="evidence" value="ECO:0007669"/>
    <property type="project" value="TreeGrafter"/>
</dbReference>
<evidence type="ECO:0000256" key="1">
    <source>
        <dbReference type="ARBA" id="ARBA00004651"/>
    </source>
</evidence>
<dbReference type="PANTHER" id="PTHR33908">
    <property type="entry name" value="MANNOSYLTRANSFERASE YKCB-RELATED"/>
    <property type="match status" value="1"/>
</dbReference>
<dbReference type="Proteomes" id="UP000199673">
    <property type="component" value="Unassembled WGS sequence"/>
</dbReference>
<evidence type="ECO:0000256" key="2">
    <source>
        <dbReference type="ARBA" id="ARBA00022475"/>
    </source>
</evidence>
<feature type="transmembrane region" description="Helical" evidence="8">
    <location>
        <begin position="198"/>
        <end position="222"/>
    </location>
</feature>
<evidence type="ECO:0000256" key="6">
    <source>
        <dbReference type="ARBA" id="ARBA00022989"/>
    </source>
</evidence>
<evidence type="ECO:0000313" key="10">
    <source>
        <dbReference type="EMBL" id="SFT37278.1"/>
    </source>
</evidence>
<proteinExistence type="predicted"/>
<feature type="domain" description="Glycosyltransferase RgtA/B/C/D-like" evidence="9">
    <location>
        <begin position="52"/>
        <end position="207"/>
    </location>
</feature>
<keyword evidence="4 10" id="KW-0808">Transferase</keyword>
<evidence type="ECO:0000256" key="4">
    <source>
        <dbReference type="ARBA" id="ARBA00022679"/>
    </source>
</evidence>
<name>A0A1I6XFY0_9BACT</name>
<dbReference type="AlphaFoldDB" id="A0A1I6XFY0"/>
<dbReference type="STRING" id="305507.SAMN04489724_0462"/>
<evidence type="ECO:0000256" key="3">
    <source>
        <dbReference type="ARBA" id="ARBA00022676"/>
    </source>
</evidence>
<feature type="transmembrane region" description="Helical" evidence="8">
    <location>
        <begin position="159"/>
        <end position="186"/>
    </location>
</feature>
<keyword evidence="5 8" id="KW-0812">Transmembrane</keyword>
<dbReference type="GO" id="GO:0005886">
    <property type="term" value="C:plasma membrane"/>
    <property type="evidence" value="ECO:0007669"/>
    <property type="project" value="UniProtKB-SubCell"/>
</dbReference>
<reference evidence="11" key="1">
    <citation type="submission" date="2016-10" db="EMBL/GenBank/DDBJ databases">
        <authorList>
            <person name="Varghese N."/>
            <person name="Submissions S."/>
        </authorList>
    </citation>
    <scope>NUCLEOTIDE SEQUENCE [LARGE SCALE GENOMIC DNA]</scope>
    <source>
        <strain evidence="11">DSM 23445</strain>
    </source>
</reference>
<keyword evidence="11" id="KW-1185">Reference proteome</keyword>
<feature type="transmembrane region" description="Helical" evidence="8">
    <location>
        <begin position="73"/>
        <end position="92"/>
    </location>
</feature>
<gene>
    <name evidence="10" type="ORF">SAMN04489724_0462</name>
</gene>
<evidence type="ECO:0000256" key="8">
    <source>
        <dbReference type="SAM" id="Phobius"/>
    </source>
</evidence>
<keyword evidence="3" id="KW-0328">Glycosyltransferase</keyword>
<protein>
    <submittedName>
        <fullName evidence="10">4-amino-4-deoxy-L-arabinose transferase</fullName>
    </submittedName>
</protein>
<feature type="transmembrane region" description="Helical" evidence="8">
    <location>
        <begin position="367"/>
        <end position="385"/>
    </location>
</feature>
<feature type="transmembrane region" description="Helical" evidence="8">
    <location>
        <begin position="250"/>
        <end position="272"/>
    </location>
</feature>
<feature type="transmembrane region" description="Helical" evidence="8">
    <location>
        <begin position="104"/>
        <end position="124"/>
    </location>
</feature>
<keyword evidence="7 8" id="KW-0472">Membrane</keyword>
<keyword evidence="6 8" id="KW-1133">Transmembrane helix</keyword>
<feature type="transmembrane region" description="Helical" evidence="8">
    <location>
        <begin position="335"/>
        <end position="355"/>
    </location>
</feature>
<feature type="transmembrane region" description="Helical" evidence="8">
    <location>
        <begin position="307"/>
        <end position="323"/>
    </location>
</feature>
<organism evidence="10 11">
    <name type="scientific">Algoriphagus locisalis</name>
    <dbReference type="NCBI Taxonomy" id="305507"/>
    <lineage>
        <taxon>Bacteria</taxon>
        <taxon>Pseudomonadati</taxon>
        <taxon>Bacteroidota</taxon>
        <taxon>Cytophagia</taxon>
        <taxon>Cytophagales</taxon>
        <taxon>Cyclobacteriaceae</taxon>
        <taxon>Algoriphagus</taxon>
    </lineage>
</organism>
<dbReference type="InterPro" id="IPR038731">
    <property type="entry name" value="RgtA/B/C-like"/>
</dbReference>
<dbReference type="EMBL" id="FPBF01000001">
    <property type="protein sequence ID" value="SFT37278.1"/>
    <property type="molecule type" value="Genomic_DNA"/>
</dbReference>
<accession>A0A1I6XFY0</accession>
<evidence type="ECO:0000313" key="11">
    <source>
        <dbReference type="Proteomes" id="UP000199673"/>
    </source>
</evidence>
<feature type="transmembrane region" description="Helical" evidence="8">
    <location>
        <begin position="284"/>
        <end position="301"/>
    </location>
</feature>
<dbReference type="GO" id="GO:0016763">
    <property type="term" value="F:pentosyltransferase activity"/>
    <property type="evidence" value="ECO:0007669"/>
    <property type="project" value="TreeGrafter"/>
</dbReference>